<protein>
    <submittedName>
        <fullName evidence="1">Uncharacterized protein</fullName>
    </submittedName>
</protein>
<sequence>MFHDLREVARITSLFHSLRHLVTNIQFSKYMEHTVASAASLTLPLKLESLRIGTDDAIPVLLSTELKQLRLKSLILDGVKFWHLRYISSSIRDLGSRLLHFEINFSPNDVEWISDSDLAQLSLINQTNLQSIRITGIKLFDPVTSSCALGLGLPPLIAKLPQTSNLRKLSISVVPESESTLRLFDWPALRRSVDNHPQCTIYIEIHRTSESIKDDDETRAYIFSKFNNSLKDKKDRRVHIKIHDVIDATGSEFIIAFAPVFCLCLTHCRLFEARP</sequence>
<name>A0AAD5VHD5_9AGAR</name>
<gene>
    <name evidence="1" type="ORF">NP233_g11476</name>
</gene>
<reference evidence="1" key="1">
    <citation type="submission" date="2022-07" db="EMBL/GenBank/DDBJ databases">
        <title>Genome Sequence of Leucocoprinus birnbaumii.</title>
        <authorList>
            <person name="Buettner E."/>
        </authorList>
    </citation>
    <scope>NUCLEOTIDE SEQUENCE</scope>
    <source>
        <strain evidence="1">VT141</strain>
    </source>
</reference>
<accession>A0AAD5VHD5</accession>
<dbReference type="Proteomes" id="UP001213000">
    <property type="component" value="Unassembled WGS sequence"/>
</dbReference>
<evidence type="ECO:0000313" key="1">
    <source>
        <dbReference type="EMBL" id="KAJ3558612.1"/>
    </source>
</evidence>
<dbReference type="SUPFAM" id="SSF52047">
    <property type="entry name" value="RNI-like"/>
    <property type="match status" value="1"/>
</dbReference>
<proteinExistence type="predicted"/>
<keyword evidence="2" id="KW-1185">Reference proteome</keyword>
<organism evidence="1 2">
    <name type="scientific">Leucocoprinus birnbaumii</name>
    <dbReference type="NCBI Taxonomy" id="56174"/>
    <lineage>
        <taxon>Eukaryota</taxon>
        <taxon>Fungi</taxon>
        <taxon>Dikarya</taxon>
        <taxon>Basidiomycota</taxon>
        <taxon>Agaricomycotina</taxon>
        <taxon>Agaricomycetes</taxon>
        <taxon>Agaricomycetidae</taxon>
        <taxon>Agaricales</taxon>
        <taxon>Agaricineae</taxon>
        <taxon>Agaricaceae</taxon>
        <taxon>Leucocoprinus</taxon>
    </lineage>
</organism>
<comment type="caution">
    <text evidence="1">The sequence shown here is derived from an EMBL/GenBank/DDBJ whole genome shotgun (WGS) entry which is preliminary data.</text>
</comment>
<dbReference type="AlphaFoldDB" id="A0AAD5VHD5"/>
<evidence type="ECO:0000313" key="2">
    <source>
        <dbReference type="Proteomes" id="UP001213000"/>
    </source>
</evidence>
<dbReference type="EMBL" id="JANIEX010001385">
    <property type="protein sequence ID" value="KAJ3558612.1"/>
    <property type="molecule type" value="Genomic_DNA"/>
</dbReference>